<dbReference type="GO" id="GO:0004340">
    <property type="term" value="F:glucokinase activity"/>
    <property type="evidence" value="ECO:0007669"/>
    <property type="project" value="TreeGrafter"/>
</dbReference>
<comment type="pathway">
    <text evidence="2">Carbohydrate metabolism; hexose metabolism.</text>
</comment>
<accession>A0A086JKW0</accession>
<evidence type="ECO:0000256" key="6">
    <source>
        <dbReference type="ARBA" id="ARBA00022777"/>
    </source>
</evidence>
<evidence type="ECO:0000313" key="14">
    <source>
        <dbReference type="EMBL" id="KFG32778.1"/>
    </source>
</evidence>
<evidence type="ECO:0000259" key="13">
    <source>
        <dbReference type="Pfam" id="PF03727"/>
    </source>
</evidence>
<comment type="caution">
    <text evidence="14">The sequence shown here is derived from an EMBL/GenBank/DDBJ whole genome shotgun (WGS) entry which is preliminary data.</text>
</comment>
<comment type="similarity">
    <text evidence="3 11">Belongs to the hexokinase family.</text>
</comment>
<evidence type="ECO:0000256" key="4">
    <source>
        <dbReference type="ARBA" id="ARBA00022679"/>
    </source>
</evidence>
<dbReference type="Gene3D" id="3.40.367.20">
    <property type="match status" value="1"/>
</dbReference>
<gene>
    <name evidence="14" type="ORF">TGP89_265450</name>
</gene>
<evidence type="ECO:0000256" key="5">
    <source>
        <dbReference type="ARBA" id="ARBA00022741"/>
    </source>
</evidence>
<keyword evidence="7 11" id="KW-0067">ATP-binding</keyword>
<protein>
    <recommendedName>
        <fullName evidence="11">Phosphotransferase</fullName>
        <ecNumber evidence="11">2.7.1.-</ecNumber>
    </recommendedName>
</protein>
<dbReference type="UniPathway" id="UPA00109">
    <property type="reaction ID" value="UER00180"/>
</dbReference>
<name>A0A086JKW0_TOXGO</name>
<dbReference type="InterPro" id="IPR022673">
    <property type="entry name" value="Hexokinase_C"/>
</dbReference>
<evidence type="ECO:0000259" key="12">
    <source>
        <dbReference type="Pfam" id="PF00349"/>
    </source>
</evidence>
<evidence type="ECO:0000256" key="9">
    <source>
        <dbReference type="ARBA" id="ARBA00044613"/>
    </source>
</evidence>
<dbReference type="Pfam" id="PF03727">
    <property type="entry name" value="Hexokinase_2"/>
    <property type="match status" value="1"/>
</dbReference>
<keyword evidence="6 11" id="KW-0418">Kinase</keyword>
<dbReference type="Pfam" id="PF00349">
    <property type="entry name" value="Hexokinase_1"/>
    <property type="match status" value="1"/>
</dbReference>
<comment type="pathway">
    <text evidence="1">Carbohydrate degradation; glycolysis; D-glyceraldehyde 3-phosphate and glycerone phosphate from D-glucose: step 1/4.</text>
</comment>
<organism evidence="14 15">
    <name type="scientific">Toxoplasma gondii p89</name>
    <dbReference type="NCBI Taxonomy" id="943119"/>
    <lineage>
        <taxon>Eukaryota</taxon>
        <taxon>Sar</taxon>
        <taxon>Alveolata</taxon>
        <taxon>Apicomplexa</taxon>
        <taxon>Conoidasida</taxon>
        <taxon>Coccidia</taxon>
        <taxon>Eucoccidiorida</taxon>
        <taxon>Eimeriorina</taxon>
        <taxon>Sarcocystidae</taxon>
        <taxon>Toxoplasma</taxon>
    </lineage>
</organism>
<comment type="catalytic activity">
    <reaction evidence="9">
        <text>a D-hexose + ATP = a D-hexose 6-phosphate + ADP + H(+)</text>
        <dbReference type="Rhea" id="RHEA:22740"/>
        <dbReference type="ChEBI" id="CHEBI:4194"/>
        <dbReference type="ChEBI" id="CHEBI:15378"/>
        <dbReference type="ChEBI" id="CHEBI:30616"/>
        <dbReference type="ChEBI" id="CHEBI:229467"/>
        <dbReference type="ChEBI" id="CHEBI:456216"/>
        <dbReference type="EC" id="2.7.1.1"/>
    </reaction>
    <physiologicalReaction direction="left-to-right" evidence="9">
        <dbReference type="Rhea" id="RHEA:22741"/>
    </physiologicalReaction>
</comment>
<dbReference type="Gene3D" id="3.30.420.40">
    <property type="match status" value="1"/>
</dbReference>
<proteinExistence type="inferred from homology"/>
<dbReference type="EMBL" id="AEYI02001824">
    <property type="protein sequence ID" value="KFG32778.1"/>
    <property type="molecule type" value="Genomic_DNA"/>
</dbReference>
<dbReference type="PROSITE" id="PS51748">
    <property type="entry name" value="HEXOKINASE_2"/>
    <property type="match status" value="1"/>
</dbReference>
<dbReference type="PRINTS" id="PR00475">
    <property type="entry name" value="HEXOKINASE"/>
</dbReference>
<dbReference type="InterPro" id="IPR001312">
    <property type="entry name" value="Hexokinase"/>
</dbReference>
<evidence type="ECO:0000256" key="1">
    <source>
        <dbReference type="ARBA" id="ARBA00004888"/>
    </source>
</evidence>
<dbReference type="GO" id="GO:0005536">
    <property type="term" value="F:D-glucose binding"/>
    <property type="evidence" value="ECO:0007669"/>
    <property type="project" value="InterPro"/>
</dbReference>
<dbReference type="AlphaFoldDB" id="A0A086JKW0"/>
<dbReference type="PANTHER" id="PTHR19443">
    <property type="entry name" value="HEXOKINASE"/>
    <property type="match status" value="1"/>
</dbReference>
<dbReference type="CDD" id="cd24000">
    <property type="entry name" value="ASKHA_NBD_HK"/>
    <property type="match status" value="1"/>
</dbReference>
<evidence type="ECO:0000256" key="2">
    <source>
        <dbReference type="ARBA" id="ARBA00005028"/>
    </source>
</evidence>
<dbReference type="VEuPathDB" id="ToxoDB:TGP89_265450"/>
<evidence type="ECO:0000256" key="11">
    <source>
        <dbReference type="RuleBase" id="RU362007"/>
    </source>
</evidence>
<comment type="catalytic activity">
    <reaction evidence="10">
        <text>D-fructose + ATP = D-fructose 6-phosphate + ADP + H(+)</text>
        <dbReference type="Rhea" id="RHEA:16125"/>
        <dbReference type="ChEBI" id="CHEBI:15378"/>
        <dbReference type="ChEBI" id="CHEBI:30616"/>
        <dbReference type="ChEBI" id="CHEBI:37721"/>
        <dbReference type="ChEBI" id="CHEBI:61527"/>
        <dbReference type="ChEBI" id="CHEBI:456216"/>
        <dbReference type="EC" id="2.7.1.1"/>
    </reaction>
    <physiologicalReaction direction="left-to-right" evidence="10">
        <dbReference type="Rhea" id="RHEA:16126"/>
    </physiologicalReaction>
</comment>
<dbReference type="GO" id="GO:0005524">
    <property type="term" value="F:ATP binding"/>
    <property type="evidence" value="ECO:0007669"/>
    <property type="project" value="UniProtKB-UniRule"/>
</dbReference>
<dbReference type="GO" id="GO:0006096">
    <property type="term" value="P:glycolytic process"/>
    <property type="evidence" value="ECO:0007669"/>
    <property type="project" value="UniProtKB-UniPathway"/>
</dbReference>
<keyword evidence="5 11" id="KW-0547">Nucleotide-binding</keyword>
<dbReference type="InterPro" id="IPR022672">
    <property type="entry name" value="Hexokinase_N"/>
</dbReference>
<keyword evidence="8 11" id="KW-0324">Glycolysis</keyword>
<dbReference type="GO" id="GO:0001678">
    <property type="term" value="P:intracellular glucose homeostasis"/>
    <property type="evidence" value="ECO:0007669"/>
    <property type="project" value="InterPro"/>
</dbReference>
<dbReference type="PROSITE" id="PS00378">
    <property type="entry name" value="HEXOKINASE_1"/>
    <property type="match status" value="1"/>
</dbReference>
<dbReference type="InterPro" id="IPR043129">
    <property type="entry name" value="ATPase_NBD"/>
</dbReference>
<feature type="domain" description="Hexokinase N-terminal" evidence="12">
    <location>
        <begin position="17"/>
        <end position="237"/>
    </location>
</feature>
<dbReference type="Proteomes" id="UP000028828">
    <property type="component" value="Unassembled WGS sequence"/>
</dbReference>
<evidence type="ECO:0000256" key="8">
    <source>
        <dbReference type="ARBA" id="ARBA00023152"/>
    </source>
</evidence>
<dbReference type="EC" id="2.7.1.-" evidence="11"/>
<dbReference type="SUPFAM" id="SSF53067">
    <property type="entry name" value="Actin-like ATPase domain"/>
    <property type="match status" value="2"/>
</dbReference>
<feature type="domain" description="Hexokinase C-terminal" evidence="13">
    <location>
        <begin position="247"/>
        <end position="465"/>
    </location>
</feature>
<keyword evidence="4 11" id="KW-0808">Transferase</keyword>
<evidence type="ECO:0000256" key="7">
    <source>
        <dbReference type="ARBA" id="ARBA00022840"/>
    </source>
</evidence>
<dbReference type="OrthoDB" id="419537at2759"/>
<evidence type="ECO:0000256" key="3">
    <source>
        <dbReference type="ARBA" id="ARBA00009225"/>
    </source>
</evidence>
<evidence type="ECO:0000313" key="15">
    <source>
        <dbReference type="Proteomes" id="UP000028828"/>
    </source>
</evidence>
<sequence>MQPRQPGDEAKQLAELEVVRKMMTPTREVLLELHESFLKELQRGLEMHKRHGITWVPEECSMKMLDSCVSNLPTGAEVGEAYAIDFGGSTCRAVRCSLLGKGKMEIIQDKICLRSAEHRCAKGFMDKKAGGKELFDQFAMCIRGLMDRSGDLKKAEETNTPVPVGFTFSFPCAQAALNSSFLIEWTKGFETGRENPDRVEGKDVAVLLADALQRHNVPAVCKAIVNDTVGTLVSCAYQRVPGTPECRVGLIIGTGFNACYVEPEASNYGYTGTVVNMEAGNFHKDLPRNEIDVEVDKKTHNRGKQQFEKLVSGYYIGEIVRVAAVRVFGARAPEKASVRHSIHGETASTIRDDHSQDKAASIQAIKECWGVTMDLDDIKCIWEICRLVFDRSAAFAATLAVALCYRTGRLDTGSTVGIDGALYVKNQWYREAVEYYTKLVAGDAAKNIHYCIADDGSGKGAALIADVN</sequence>
<reference evidence="14 15" key="1">
    <citation type="submission" date="2014-03" db="EMBL/GenBank/DDBJ databases">
        <authorList>
            <person name="Sibley D."/>
            <person name="Venepally P."/>
            <person name="Karamycheva S."/>
            <person name="Hadjithomas M."/>
            <person name="Khan A."/>
            <person name="Brunk B."/>
            <person name="Roos D."/>
            <person name="Caler E."/>
            <person name="Lorenzi H."/>
        </authorList>
    </citation>
    <scope>NUCLEOTIDE SEQUENCE [LARGE SCALE GENOMIC DNA]</scope>
    <source>
        <strain evidence="15">p89</strain>
    </source>
</reference>
<dbReference type="PANTHER" id="PTHR19443:SF16">
    <property type="entry name" value="HEXOKINASE TYPE 1-RELATED"/>
    <property type="match status" value="1"/>
</dbReference>
<evidence type="ECO:0000256" key="10">
    <source>
        <dbReference type="ARBA" id="ARBA00047905"/>
    </source>
</evidence>
<dbReference type="GO" id="GO:0008865">
    <property type="term" value="F:fructokinase activity"/>
    <property type="evidence" value="ECO:0007669"/>
    <property type="project" value="TreeGrafter"/>
</dbReference>
<dbReference type="InterPro" id="IPR019807">
    <property type="entry name" value="Hexokinase_BS"/>
</dbReference>
<dbReference type="GO" id="GO:0005739">
    <property type="term" value="C:mitochondrion"/>
    <property type="evidence" value="ECO:0007669"/>
    <property type="project" value="TreeGrafter"/>
</dbReference>
<dbReference type="GO" id="GO:0005829">
    <property type="term" value="C:cytosol"/>
    <property type="evidence" value="ECO:0007669"/>
    <property type="project" value="TreeGrafter"/>
</dbReference>
<dbReference type="GO" id="GO:0006006">
    <property type="term" value="P:glucose metabolic process"/>
    <property type="evidence" value="ECO:0007669"/>
    <property type="project" value="TreeGrafter"/>
</dbReference>